<protein>
    <recommendedName>
        <fullName evidence="5">Inosamine-phosphate amidinotransferase 1</fullName>
    </recommendedName>
</protein>
<dbReference type="GO" id="GO:0015067">
    <property type="term" value="F:amidinotransferase activity"/>
    <property type="evidence" value="ECO:0007669"/>
    <property type="project" value="InterPro"/>
</dbReference>
<comment type="caution">
    <text evidence="3">The sequence shown here is derived from an EMBL/GenBank/DDBJ whole genome shotgun (WGS) entry which is preliminary data.</text>
</comment>
<evidence type="ECO:0008006" key="5">
    <source>
        <dbReference type="Google" id="ProtNLM"/>
    </source>
</evidence>
<reference evidence="3 4" key="1">
    <citation type="journal article" date="2016" name="Nat. Commun.">
        <title>Thousands of microbial genomes shed light on interconnected biogeochemical processes in an aquifer system.</title>
        <authorList>
            <person name="Anantharaman K."/>
            <person name="Brown C.T."/>
            <person name="Hug L.A."/>
            <person name="Sharon I."/>
            <person name="Castelle C.J."/>
            <person name="Probst A.J."/>
            <person name="Thomas B.C."/>
            <person name="Singh A."/>
            <person name="Wilkins M.J."/>
            <person name="Karaoz U."/>
            <person name="Brodie E.L."/>
            <person name="Williams K.H."/>
            <person name="Hubbard S.S."/>
            <person name="Banfield J.F."/>
        </authorList>
    </citation>
    <scope>NUCLEOTIDE SEQUENCE [LARGE SCALE GENOMIC DNA]</scope>
</reference>
<dbReference type="SUPFAM" id="SSF55909">
    <property type="entry name" value="Pentein"/>
    <property type="match status" value="1"/>
</dbReference>
<evidence type="ECO:0000313" key="3">
    <source>
        <dbReference type="EMBL" id="OGY63539.1"/>
    </source>
</evidence>
<sequence>MKINSHNEWDKLREIIVGRGDGHANLVFPHGPVTEELLHKAMALAKEAFPQWLTDEINEDLDGLSDVLKSFGVKVYRPDLSSNNKFFATPYFSAVGDHIYNMRDLNLVVGNKVVESPSQEQYRYFETMGLYPIWYEYMKEGFTWICGPKPKVPGDHMMIYTANGKDGYDDGQKYIKLKEDEILFEAANTVRLGRDLLYLVSRSGNYLGAKWLQSVLGDEYRVHTTDKIYRSSHIDSTALALAPGVILLNGTRVNESNCPEILKKWKKIYFTDIVATPERTLKFHEEVRKPVYQKLLEMGVNSGIDSVSSPWIGMNVLSIDPKTVVVDKIQVPLIKLFEKNGFTAIPISFRHSYYMGGIHCSTLDTVRDSRLESYTD</sequence>
<accession>A0A1G1ZGE0</accession>
<organism evidence="3 4">
    <name type="scientific">Candidatus Harrisonbacteria bacterium RIFCSPHIGHO2_02_FULL_42_16</name>
    <dbReference type="NCBI Taxonomy" id="1798404"/>
    <lineage>
        <taxon>Bacteria</taxon>
        <taxon>Candidatus Harrisoniibacteriota</taxon>
    </lineage>
</organism>
<evidence type="ECO:0000256" key="2">
    <source>
        <dbReference type="ARBA" id="ARBA00022679"/>
    </source>
</evidence>
<dbReference type="Proteomes" id="UP000177960">
    <property type="component" value="Unassembled WGS sequence"/>
</dbReference>
<name>A0A1G1ZGE0_9BACT</name>
<evidence type="ECO:0000256" key="1">
    <source>
        <dbReference type="ARBA" id="ARBA00006943"/>
    </source>
</evidence>
<dbReference type="InterPro" id="IPR033195">
    <property type="entry name" value="AmidinoTrfase"/>
</dbReference>
<dbReference type="PANTHER" id="PTHR10488">
    <property type="entry name" value="GLYCINE AMIDINOTRANSFERASE, MITOCHONDRIAL"/>
    <property type="match status" value="1"/>
</dbReference>
<dbReference type="EMBL" id="MHJG01000021">
    <property type="protein sequence ID" value="OGY63539.1"/>
    <property type="molecule type" value="Genomic_DNA"/>
</dbReference>
<gene>
    <name evidence="3" type="ORF">A3B92_01650</name>
</gene>
<proteinExistence type="inferred from homology"/>
<keyword evidence="2" id="KW-0808">Transferase</keyword>
<dbReference type="AlphaFoldDB" id="A0A1G1ZGE0"/>
<evidence type="ECO:0000313" key="4">
    <source>
        <dbReference type="Proteomes" id="UP000177960"/>
    </source>
</evidence>
<dbReference type="Gene3D" id="3.75.10.10">
    <property type="entry name" value="L-arginine/glycine Amidinotransferase, Chain A"/>
    <property type="match status" value="1"/>
</dbReference>
<comment type="similarity">
    <text evidence="1">Belongs to the amidinotransferase family.</text>
</comment>
<dbReference type="STRING" id="1798404.A3B92_01650"/>
<dbReference type="PANTHER" id="PTHR10488:SF1">
    <property type="entry name" value="GLYCINE AMIDINOTRANSFERASE, MITOCHONDRIAL"/>
    <property type="match status" value="1"/>
</dbReference>